<reference evidence="2 3" key="1">
    <citation type="submission" date="2023-01" db="EMBL/GenBank/DDBJ databases">
        <title>Cultivation and genomic characterization of new, ubiquitous marine nitrite-oxidizing bacteria from the Nitrospirales.</title>
        <authorList>
            <person name="Mueller A.J."/>
            <person name="Daebeler A."/>
            <person name="Herbold C.W."/>
            <person name="Kirkegaard R.H."/>
            <person name="Daims H."/>
        </authorList>
    </citation>
    <scope>NUCLEOTIDE SEQUENCE [LARGE SCALE GENOMIC DNA]</scope>
    <source>
        <strain evidence="2 3">VA</strain>
    </source>
</reference>
<dbReference type="AlphaFoldDB" id="A0AA96JSP9"/>
<proteinExistence type="predicted"/>
<protein>
    <submittedName>
        <fullName evidence="2">DUF502 domain-containing protein</fullName>
    </submittedName>
</protein>
<evidence type="ECO:0000313" key="3">
    <source>
        <dbReference type="Proteomes" id="UP001302719"/>
    </source>
</evidence>
<gene>
    <name evidence="2" type="ORF">PP769_03235</name>
</gene>
<dbReference type="Proteomes" id="UP001302719">
    <property type="component" value="Chromosome"/>
</dbReference>
<dbReference type="EMBL" id="CP116967">
    <property type="protein sequence ID" value="WNM58797.1"/>
    <property type="molecule type" value="Genomic_DNA"/>
</dbReference>
<keyword evidence="1" id="KW-0472">Membrane</keyword>
<feature type="transmembrane region" description="Helical" evidence="1">
    <location>
        <begin position="12"/>
        <end position="34"/>
    </location>
</feature>
<accession>A0AA96JSP9</accession>
<feature type="transmembrane region" description="Helical" evidence="1">
    <location>
        <begin position="46"/>
        <end position="68"/>
    </location>
</feature>
<dbReference type="PANTHER" id="PTHR31876:SF26">
    <property type="entry name" value="PROTEIN LIKE COV 2"/>
    <property type="match status" value="1"/>
</dbReference>
<evidence type="ECO:0000313" key="2">
    <source>
        <dbReference type="EMBL" id="WNM58797.1"/>
    </source>
</evidence>
<dbReference type="InterPro" id="IPR007462">
    <property type="entry name" value="COV1-like"/>
</dbReference>
<organism evidence="2 3">
    <name type="scientific">Candidatus Nitrospira allomarina</name>
    <dbReference type="NCBI Taxonomy" id="3020900"/>
    <lineage>
        <taxon>Bacteria</taxon>
        <taxon>Pseudomonadati</taxon>
        <taxon>Nitrospirota</taxon>
        <taxon>Nitrospiria</taxon>
        <taxon>Nitrospirales</taxon>
        <taxon>Nitrospiraceae</taxon>
        <taxon>Nitrospira</taxon>
    </lineage>
</organism>
<dbReference type="RefSeq" id="WP_312645073.1">
    <property type="nucleotide sequence ID" value="NZ_CP116967.1"/>
</dbReference>
<dbReference type="KEGG" id="nall:PP769_03235"/>
<keyword evidence="3" id="KW-1185">Reference proteome</keyword>
<sequence>MHALADHTFKRYLLTGLFLIIPAWGTLLILYTLLETLEHMTVDIVWALYGVRIPGSGITFFCLLVLWVGMGTTHLLGQQIHRKLEDSLERIPFVRSIYYTLKSMADVLKFRDRFGQSKVVAFPFPRDGLWALGFDMGLPPPRLQVVPEGTLMMVFVPTAIHPFTGYLAFVPKESVNRIQLPPEEAMKMEFSAGLYRPRSGWLSPANGPTKDS</sequence>
<keyword evidence="1" id="KW-1133">Transmembrane helix</keyword>
<dbReference type="PANTHER" id="PTHR31876">
    <property type="entry name" value="COV-LIKE PROTEIN 1"/>
    <property type="match status" value="1"/>
</dbReference>
<name>A0AA96JSP9_9BACT</name>
<keyword evidence="1" id="KW-0812">Transmembrane</keyword>
<dbReference type="Pfam" id="PF04367">
    <property type="entry name" value="DUF502"/>
    <property type="match status" value="1"/>
</dbReference>
<evidence type="ECO:0000256" key="1">
    <source>
        <dbReference type="SAM" id="Phobius"/>
    </source>
</evidence>